<dbReference type="Pfam" id="PF03485">
    <property type="entry name" value="Arg_tRNA_synt_N"/>
    <property type="match status" value="1"/>
</dbReference>
<keyword evidence="6" id="KW-0648">Protein biosynthesis</keyword>
<sequence>LDALPAAWPVACAPSHKRVAARRLATAAAAAPSTASPSPIMAAPGEQCGSMRSELLDLFRAALAVSYPGSDVEPMVAACNQAKNGDYQCNNAMALFGKLKGTEGAPKAPRDVANAILGSLPANEMVAETSLAGPGFINIRLSRDYLSRRISTMLTSGLASWAPTGYGGKRVVVDFSSPNVAKEMHEAELALHLCKLPEALEDAIEELGPNRVTEYLYDLSEKFNSFYVDCKVLGSEQEASRLLLCEATAVVIRKCFELLGIQPLYRI</sequence>
<evidence type="ECO:0000256" key="2">
    <source>
        <dbReference type="ARBA" id="ARBA00012837"/>
    </source>
</evidence>
<evidence type="ECO:0000256" key="1">
    <source>
        <dbReference type="ARBA" id="ARBA00005594"/>
    </source>
</evidence>
<evidence type="ECO:0000256" key="7">
    <source>
        <dbReference type="ARBA" id="ARBA00023146"/>
    </source>
</evidence>
<dbReference type="SUPFAM" id="SSF55190">
    <property type="entry name" value="Arginyl-tRNA synthetase (ArgRS), N-terminal 'additional' domain"/>
    <property type="match status" value="1"/>
</dbReference>
<feature type="domain" description="Arginyl tRNA synthetase N-terminal" evidence="11">
    <location>
        <begin position="53"/>
        <end position="141"/>
    </location>
</feature>
<comment type="similarity">
    <text evidence="1">Belongs to the class-I aminoacyl-tRNA synthetase family.</text>
</comment>
<name>A0A2J7ZTU7_9CHLO</name>
<proteinExistence type="inferred from homology"/>
<evidence type="ECO:0000313" key="12">
    <source>
        <dbReference type="EMBL" id="PNH03701.1"/>
    </source>
</evidence>
<evidence type="ECO:0000313" key="13">
    <source>
        <dbReference type="Proteomes" id="UP000236333"/>
    </source>
</evidence>
<dbReference type="InterPro" id="IPR001278">
    <property type="entry name" value="Arg-tRNA-ligase"/>
</dbReference>
<evidence type="ECO:0000256" key="4">
    <source>
        <dbReference type="ARBA" id="ARBA00022741"/>
    </source>
</evidence>
<evidence type="ECO:0000259" key="11">
    <source>
        <dbReference type="SMART" id="SM01016"/>
    </source>
</evidence>
<comment type="catalytic activity">
    <reaction evidence="9">
        <text>tRNA(Arg) + L-arginine + ATP = L-arginyl-tRNA(Arg) + AMP + diphosphate</text>
        <dbReference type="Rhea" id="RHEA:20301"/>
        <dbReference type="Rhea" id="RHEA-COMP:9658"/>
        <dbReference type="Rhea" id="RHEA-COMP:9673"/>
        <dbReference type="ChEBI" id="CHEBI:30616"/>
        <dbReference type="ChEBI" id="CHEBI:32682"/>
        <dbReference type="ChEBI" id="CHEBI:33019"/>
        <dbReference type="ChEBI" id="CHEBI:78442"/>
        <dbReference type="ChEBI" id="CHEBI:78513"/>
        <dbReference type="ChEBI" id="CHEBI:456215"/>
        <dbReference type="EC" id="6.1.1.19"/>
    </reaction>
</comment>
<protein>
    <recommendedName>
        <fullName evidence="2">arginine--tRNA ligase</fullName>
        <ecNumber evidence="2">6.1.1.19</ecNumber>
    </recommendedName>
    <alternativeName>
        <fullName evidence="8">Arginyl-tRNA synthetase</fullName>
    </alternativeName>
</protein>
<dbReference type="SMART" id="SM01016">
    <property type="entry name" value="Arg_tRNA_synt_N"/>
    <property type="match status" value="1"/>
</dbReference>
<evidence type="ECO:0000259" key="10">
    <source>
        <dbReference type="SMART" id="SM00836"/>
    </source>
</evidence>
<dbReference type="InterPro" id="IPR005148">
    <property type="entry name" value="Arg-tRNA-synth_N"/>
</dbReference>
<dbReference type="GO" id="GO:0005524">
    <property type="term" value="F:ATP binding"/>
    <property type="evidence" value="ECO:0007669"/>
    <property type="project" value="UniProtKB-KW"/>
</dbReference>
<dbReference type="PANTHER" id="PTHR11956">
    <property type="entry name" value="ARGINYL-TRNA SYNTHETASE"/>
    <property type="match status" value="1"/>
</dbReference>
<dbReference type="PANTHER" id="PTHR11956:SF5">
    <property type="entry name" value="ARGININE--TRNA LIGASE, CYTOPLASMIC"/>
    <property type="match status" value="1"/>
</dbReference>
<evidence type="ECO:0000256" key="9">
    <source>
        <dbReference type="ARBA" id="ARBA00049339"/>
    </source>
</evidence>
<evidence type="ECO:0000256" key="6">
    <source>
        <dbReference type="ARBA" id="ARBA00022917"/>
    </source>
</evidence>
<dbReference type="Proteomes" id="UP000236333">
    <property type="component" value="Unassembled WGS sequence"/>
</dbReference>
<evidence type="ECO:0000256" key="3">
    <source>
        <dbReference type="ARBA" id="ARBA00022598"/>
    </source>
</evidence>
<keyword evidence="7" id="KW-0030">Aminoacyl-tRNA synthetase</keyword>
<dbReference type="SUPFAM" id="SSF47323">
    <property type="entry name" value="Anticodon-binding domain of a subclass of class I aminoacyl-tRNA synthetases"/>
    <property type="match status" value="1"/>
</dbReference>
<organism evidence="12 13">
    <name type="scientific">Tetrabaena socialis</name>
    <dbReference type="NCBI Taxonomy" id="47790"/>
    <lineage>
        <taxon>Eukaryota</taxon>
        <taxon>Viridiplantae</taxon>
        <taxon>Chlorophyta</taxon>
        <taxon>core chlorophytes</taxon>
        <taxon>Chlorophyceae</taxon>
        <taxon>CS clade</taxon>
        <taxon>Chlamydomonadales</taxon>
        <taxon>Tetrabaenaceae</taxon>
        <taxon>Tetrabaena</taxon>
    </lineage>
</organism>
<keyword evidence="5" id="KW-0067">ATP-binding</keyword>
<feature type="non-terminal residue" evidence="12">
    <location>
        <position position="1"/>
    </location>
</feature>
<dbReference type="OrthoDB" id="68056at2759"/>
<keyword evidence="3 12" id="KW-0436">Ligase</keyword>
<accession>A0A2J7ZTU7</accession>
<dbReference type="Gene3D" id="1.10.730.10">
    <property type="entry name" value="Isoleucyl-tRNA Synthetase, Domain 1"/>
    <property type="match status" value="1"/>
</dbReference>
<comment type="caution">
    <text evidence="12">The sequence shown here is derived from an EMBL/GenBank/DDBJ whole genome shotgun (WGS) entry which is preliminary data.</text>
</comment>
<dbReference type="Gene3D" id="3.30.1360.70">
    <property type="entry name" value="Arginyl tRNA synthetase N-terminal domain"/>
    <property type="match status" value="1"/>
</dbReference>
<dbReference type="Pfam" id="PF05746">
    <property type="entry name" value="DALR_1"/>
    <property type="match status" value="1"/>
</dbReference>
<gene>
    <name evidence="12" type="ORF">TSOC_010222</name>
</gene>
<dbReference type="EC" id="6.1.1.19" evidence="2"/>
<dbReference type="EMBL" id="PGGS01000473">
    <property type="protein sequence ID" value="PNH03701.1"/>
    <property type="molecule type" value="Genomic_DNA"/>
</dbReference>
<dbReference type="InterPro" id="IPR008909">
    <property type="entry name" value="DALR_anticod-bd"/>
</dbReference>
<evidence type="ECO:0000256" key="5">
    <source>
        <dbReference type="ARBA" id="ARBA00022840"/>
    </source>
</evidence>
<keyword evidence="4" id="KW-0547">Nucleotide-binding</keyword>
<dbReference type="AlphaFoldDB" id="A0A2J7ZTU7"/>
<dbReference type="GO" id="GO:0006420">
    <property type="term" value="P:arginyl-tRNA aminoacylation"/>
    <property type="evidence" value="ECO:0007669"/>
    <property type="project" value="InterPro"/>
</dbReference>
<dbReference type="SMART" id="SM00836">
    <property type="entry name" value="DALR_1"/>
    <property type="match status" value="1"/>
</dbReference>
<evidence type="ECO:0000256" key="8">
    <source>
        <dbReference type="ARBA" id="ARBA00033033"/>
    </source>
</evidence>
<dbReference type="InterPro" id="IPR009080">
    <property type="entry name" value="tRNAsynth_Ia_anticodon-bd"/>
</dbReference>
<dbReference type="GO" id="GO:0005737">
    <property type="term" value="C:cytoplasm"/>
    <property type="evidence" value="ECO:0007669"/>
    <property type="project" value="InterPro"/>
</dbReference>
<dbReference type="FunFam" id="3.30.1360.70:FF:000002">
    <property type="entry name" value="arginine--tRNA ligase, cytoplasmic"/>
    <property type="match status" value="1"/>
</dbReference>
<reference evidence="12 13" key="1">
    <citation type="journal article" date="2017" name="Mol. Biol. Evol.">
        <title>The 4-celled Tetrabaena socialis nuclear genome reveals the essential components for genetic control of cell number at the origin of multicellularity in the volvocine lineage.</title>
        <authorList>
            <person name="Featherston J."/>
            <person name="Arakaki Y."/>
            <person name="Hanschen E.R."/>
            <person name="Ferris P.J."/>
            <person name="Michod R.E."/>
            <person name="Olson B.J.S.C."/>
            <person name="Nozaki H."/>
            <person name="Durand P.M."/>
        </authorList>
    </citation>
    <scope>NUCLEOTIDE SEQUENCE [LARGE SCALE GENOMIC DNA]</scope>
    <source>
        <strain evidence="12 13">NIES-571</strain>
    </source>
</reference>
<keyword evidence="13" id="KW-1185">Reference proteome</keyword>
<feature type="domain" description="DALR anticodon binding" evidence="10">
    <location>
        <begin position="172"/>
        <end position="267"/>
    </location>
</feature>
<dbReference type="InterPro" id="IPR036695">
    <property type="entry name" value="Arg-tRNA-synth_N_sf"/>
</dbReference>
<dbReference type="GO" id="GO:0004814">
    <property type="term" value="F:arginine-tRNA ligase activity"/>
    <property type="evidence" value="ECO:0007669"/>
    <property type="project" value="UniProtKB-EC"/>
</dbReference>